<organism evidence="2 3">
    <name type="scientific">Larinioides sclopetarius</name>
    <dbReference type="NCBI Taxonomy" id="280406"/>
    <lineage>
        <taxon>Eukaryota</taxon>
        <taxon>Metazoa</taxon>
        <taxon>Ecdysozoa</taxon>
        <taxon>Arthropoda</taxon>
        <taxon>Chelicerata</taxon>
        <taxon>Arachnida</taxon>
        <taxon>Araneae</taxon>
        <taxon>Araneomorphae</taxon>
        <taxon>Entelegynae</taxon>
        <taxon>Araneoidea</taxon>
        <taxon>Araneidae</taxon>
        <taxon>Larinioides</taxon>
    </lineage>
</organism>
<feature type="transmembrane region" description="Helical" evidence="1">
    <location>
        <begin position="6"/>
        <end position="26"/>
    </location>
</feature>
<gene>
    <name evidence="2" type="ORF">LARSCL_LOCUS8062</name>
</gene>
<keyword evidence="1" id="KW-1133">Transmembrane helix</keyword>
<accession>A0AAV1ZU82</accession>
<keyword evidence="1" id="KW-0812">Transmembrane</keyword>
<keyword evidence="1" id="KW-0472">Membrane</keyword>
<sequence length="42" mass="5171">MFRNEIYSNIFFNIVYSWWIIGRGYAWWSIGVNIFKTLISYT</sequence>
<reference evidence="2 3" key="1">
    <citation type="submission" date="2024-04" db="EMBL/GenBank/DDBJ databases">
        <authorList>
            <person name="Rising A."/>
            <person name="Reimegard J."/>
            <person name="Sonavane S."/>
            <person name="Akerstrom W."/>
            <person name="Nylinder S."/>
            <person name="Hedman E."/>
            <person name="Kallberg Y."/>
        </authorList>
    </citation>
    <scope>NUCLEOTIDE SEQUENCE [LARGE SCALE GENOMIC DNA]</scope>
</reference>
<dbReference type="EMBL" id="CAXIEN010000084">
    <property type="protein sequence ID" value="CAL1275424.1"/>
    <property type="molecule type" value="Genomic_DNA"/>
</dbReference>
<keyword evidence="3" id="KW-1185">Reference proteome</keyword>
<dbReference type="Proteomes" id="UP001497382">
    <property type="component" value="Unassembled WGS sequence"/>
</dbReference>
<protein>
    <submittedName>
        <fullName evidence="2">Uncharacterized protein</fullName>
    </submittedName>
</protein>
<comment type="caution">
    <text evidence="2">The sequence shown here is derived from an EMBL/GenBank/DDBJ whole genome shotgun (WGS) entry which is preliminary data.</text>
</comment>
<name>A0AAV1ZU82_9ARAC</name>
<evidence type="ECO:0000313" key="2">
    <source>
        <dbReference type="EMBL" id="CAL1275424.1"/>
    </source>
</evidence>
<evidence type="ECO:0000313" key="3">
    <source>
        <dbReference type="Proteomes" id="UP001497382"/>
    </source>
</evidence>
<evidence type="ECO:0000256" key="1">
    <source>
        <dbReference type="SAM" id="Phobius"/>
    </source>
</evidence>
<dbReference type="AlphaFoldDB" id="A0AAV1ZU82"/>
<proteinExistence type="predicted"/>